<dbReference type="OrthoDB" id="157531at2157"/>
<evidence type="ECO:0000313" key="4">
    <source>
        <dbReference type="Proteomes" id="UP000199079"/>
    </source>
</evidence>
<dbReference type="EMBL" id="FNPC01000002">
    <property type="protein sequence ID" value="SDX90396.1"/>
    <property type="molecule type" value="Genomic_DNA"/>
</dbReference>
<gene>
    <name evidence="3" type="ORF">SAMN05216564_10257</name>
</gene>
<protein>
    <submittedName>
        <fullName evidence="3">Uncharacterized protein</fullName>
    </submittedName>
</protein>
<feature type="transmembrane region" description="Helical" evidence="2">
    <location>
        <begin position="36"/>
        <end position="55"/>
    </location>
</feature>
<keyword evidence="2" id="KW-1133">Transmembrane helix</keyword>
<organism evidence="3 4">
    <name type="scientific">Halopenitus persicus</name>
    <dbReference type="NCBI Taxonomy" id="1048396"/>
    <lineage>
        <taxon>Archaea</taxon>
        <taxon>Methanobacteriati</taxon>
        <taxon>Methanobacteriota</taxon>
        <taxon>Stenosarchaea group</taxon>
        <taxon>Halobacteria</taxon>
        <taxon>Halobacteriales</taxon>
        <taxon>Haloferacaceae</taxon>
        <taxon>Halopenitus</taxon>
    </lineage>
</organism>
<feature type="transmembrane region" description="Helical" evidence="2">
    <location>
        <begin position="12"/>
        <end position="30"/>
    </location>
</feature>
<evidence type="ECO:0000256" key="2">
    <source>
        <dbReference type="SAM" id="Phobius"/>
    </source>
</evidence>
<keyword evidence="2" id="KW-0812">Transmembrane</keyword>
<feature type="region of interest" description="Disordered" evidence="1">
    <location>
        <begin position="76"/>
        <end position="103"/>
    </location>
</feature>
<dbReference type="Pfam" id="PF24377">
    <property type="entry name" value="DUF7533"/>
    <property type="match status" value="1"/>
</dbReference>
<evidence type="ECO:0000313" key="3">
    <source>
        <dbReference type="EMBL" id="SDX90396.1"/>
    </source>
</evidence>
<sequence>MRFGILDTIELATTLIFAIPVANYGVMRALDGETAVGVAMVGVAVAMVVLPQYFLDPERILRGLVGGLLPSRLRNAGDEAEEPAEGAVEESADRSDADGSVEK</sequence>
<dbReference type="AlphaFoldDB" id="A0A1H3FHE6"/>
<reference evidence="4" key="1">
    <citation type="submission" date="2016-10" db="EMBL/GenBank/DDBJ databases">
        <authorList>
            <person name="Varghese N."/>
            <person name="Submissions S."/>
        </authorList>
    </citation>
    <scope>NUCLEOTIDE SEQUENCE [LARGE SCALE GENOMIC DNA]</scope>
    <source>
        <strain evidence="4">DC30,IBRC 10041,KCTC 4046</strain>
    </source>
</reference>
<evidence type="ECO:0000256" key="1">
    <source>
        <dbReference type="SAM" id="MobiDB-lite"/>
    </source>
</evidence>
<feature type="compositionally biased region" description="Acidic residues" evidence="1">
    <location>
        <begin position="78"/>
        <end position="90"/>
    </location>
</feature>
<dbReference type="InterPro" id="IPR055955">
    <property type="entry name" value="DUF7533"/>
</dbReference>
<dbReference type="Proteomes" id="UP000199079">
    <property type="component" value="Unassembled WGS sequence"/>
</dbReference>
<accession>A0A1H3FHE6</accession>
<proteinExistence type="predicted"/>
<name>A0A1H3FHE6_9EURY</name>
<keyword evidence="4" id="KW-1185">Reference proteome</keyword>
<feature type="compositionally biased region" description="Basic and acidic residues" evidence="1">
    <location>
        <begin position="91"/>
        <end position="103"/>
    </location>
</feature>
<dbReference type="RefSeq" id="WP_092730848.1">
    <property type="nucleotide sequence ID" value="NZ_FNPC01000002.1"/>
</dbReference>
<keyword evidence="2" id="KW-0472">Membrane</keyword>